<comment type="caution">
    <text evidence="2">The sequence shown here is derived from an EMBL/GenBank/DDBJ whole genome shotgun (WGS) entry which is preliminary data.</text>
</comment>
<dbReference type="RefSeq" id="WP_378110587.1">
    <property type="nucleotide sequence ID" value="NZ_JBHSNC010000012.1"/>
</dbReference>
<name>A0ABW0QUR6_9BACL</name>
<dbReference type="InterPro" id="IPR019635">
    <property type="entry name" value="DUF2500"/>
</dbReference>
<sequence>MLLVDQFGESQGFFAGMPLFFKLFGGFVVLAIAGTIIFVIVKGVGTWSSNNASPVVQARCKVIDKRTEVWGGSGDSSASTNYYITFEFEDGNRVELPIRSNQFGLIAQGDQGELTYQGTRFKGFNRTIM</sequence>
<dbReference type="Proteomes" id="UP001596108">
    <property type="component" value="Unassembled WGS sequence"/>
</dbReference>
<dbReference type="Gene3D" id="2.40.50.660">
    <property type="match status" value="1"/>
</dbReference>
<reference evidence="3" key="1">
    <citation type="journal article" date="2019" name="Int. J. Syst. Evol. Microbiol.">
        <title>The Global Catalogue of Microorganisms (GCM) 10K type strain sequencing project: providing services to taxonomists for standard genome sequencing and annotation.</title>
        <authorList>
            <consortium name="The Broad Institute Genomics Platform"/>
            <consortium name="The Broad Institute Genome Sequencing Center for Infectious Disease"/>
            <person name="Wu L."/>
            <person name="Ma J."/>
        </authorList>
    </citation>
    <scope>NUCLEOTIDE SEQUENCE [LARGE SCALE GENOMIC DNA]</scope>
    <source>
        <strain evidence="3">CGMCC 1.18578</strain>
    </source>
</reference>
<evidence type="ECO:0000313" key="3">
    <source>
        <dbReference type="Proteomes" id="UP001596108"/>
    </source>
</evidence>
<accession>A0ABW0QUR6</accession>
<keyword evidence="3" id="KW-1185">Reference proteome</keyword>
<dbReference type="EMBL" id="JBHSNC010000012">
    <property type="protein sequence ID" value="MFC5528726.1"/>
    <property type="molecule type" value="Genomic_DNA"/>
</dbReference>
<evidence type="ECO:0000313" key="2">
    <source>
        <dbReference type="EMBL" id="MFC5528726.1"/>
    </source>
</evidence>
<keyword evidence="1" id="KW-0812">Transmembrane</keyword>
<keyword evidence="1" id="KW-0472">Membrane</keyword>
<keyword evidence="1" id="KW-1133">Transmembrane helix</keyword>
<dbReference type="Pfam" id="PF10694">
    <property type="entry name" value="DUF2500"/>
    <property type="match status" value="1"/>
</dbReference>
<evidence type="ECO:0000256" key="1">
    <source>
        <dbReference type="SAM" id="Phobius"/>
    </source>
</evidence>
<feature type="transmembrane region" description="Helical" evidence="1">
    <location>
        <begin position="20"/>
        <end position="41"/>
    </location>
</feature>
<proteinExistence type="predicted"/>
<gene>
    <name evidence="2" type="ORF">ACFPQ4_04560</name>
</gene>
<protein>
    <submittedName>
        <fullName evidence="2">DUF2500 domain-containing protein</fullName>
    </submittedName>
</protein>
<organism evidence="2 3">
    <name type="scientific">Cohnella yongneupensis</name>
    <dbReference type="NCBI Taxonomy" id="425006"/>
    <lineage>
        <taxon>Bacteria</taxon>
        <taxon>Bacillati</taxon>
        <taxon>Bacillota</taxon>
        <taxon>Bacilli</taxon>
        <taxon>Bacillales</taxon>
        <taxon>Paenibacillaceae</taxon>
        <taxon>Cohnella</taxon>
    </lineage>
</organism>